<keyword evidence="1 5" id="KW-0853">WD repeat</keyword>
<dbReference type="InterPro" id="IPR001680">
    <property type="entry name" value="WD40_rpt"/>
</dbReference>
<dbReference type="EMBL" id="HG937694">
    <property type="protein sequence ID" value="CDP37024.1"/>
    <property type="molecule type" value="Genomic_DNA"/>
</dbReference>
<keyword evidence="2" id="KW-0507">mRNA processing</keyword>
<feature type="repeat" description="WD" evidence="5">
    <location>
        <begin position="31"/>
        <end position="63"/>
    </location>
</feature>
<name>A0A060T8A1_BLAAD</name>
<evidence type="ECO:0000256" key="4">
    <source>
        <dbReference type="ARBA" id="ARBA00023187"/>
    </source>
</evidence>
<dbReference type="PROSITE" id="PS50294">
    <property type="entry name" value="WD_REPEATS_REGION"/>
    <property type="match status" value="6"/>
</dbReference>
<proteinExistence type="predicted"/>
<dbReference type="PANTHER" id="PTHR44006:SF1">
    <property type="entry name" value="U5 SMALL NUCLEAR RIBONUCLEOPROTEIN 40 KDA PROTEIN"/>
    <property type="match status" value="1"/>
</dbReference>
<dbReference type="PROSITE" id="PS50082">
    <property type="entry name" value="WD_REPEATS_2"/>
    <property type="match status" value="6"/>
</dbReference>
<evidence type="ECO:0000256" key="2">
    <source>
        <dbReference type="ARBA" id="ARBA00022664"/>
    </source>
</evidence>
<dbReference type="InterPro" id="IPR020472">
    <property type="entry name" value="WD40_PAC1"/>
</dbReference>
<keyword evidence="4" id="KW-0508">mRNA splicing</keyword>
<dbReference type="PRINTS" id="PR00320">
    <property type="entry name" value="GPROTEINBRPT"/>
</dbReference>
<dbReference type="SUPFAM" id="SSF50978">
    <property type="entry name" value="WD40 repeat-like"/>
    <property type="match status" value="1"/>
</dbReference>
<protein>
    <submittedName>
        <fullName evidence="7">ARAD1D02002p</fullName>
    </submittedName>
</protein>
<sequence>MSLVKRPRTAESSALTTAPSSATAQSEVVQLHGHEDAVLAVEFSSTGTRIASCSADKSICLWSASDHSNYGLLKGHKGAVLDVKWTRDENSIISASSDLTVATWDAYTGQRIRKHLGHEDMVNCLDVVRRGPQIFVSGSDDGTIGIWDPRQKEAVSYFETEYPVLAVAVDSMGSTVYSSGVDPKIHAWDSRNTSSPLYSLTGHGDGLVTSIKVSPDDQQLASNGTDNTVRTWDIRSFTTNESRKLKILDGSIAGVEQSLLRLAWSSDGKRLAAGSSDRTAVIWDVFTRNIIHKLPGHLGSVNDVAFSPTDDNVFVSASSDRSLILGPLR</sequence>
<evidence type="ECO:0000256" key="3">
    <source>
        <dbReference type="ARBA" id="ARBA00022737"/>
    </source>
</evidence>
<feature type="repeat" description="WD" evidence="5">
    <location>
        <begin position="252"/>
        <end position="293"/>
    </location>
</feature>
<feature type="compositionally biased region" description="Low complexity" evidence="6">
    <location>
        <begin position="10"/>
        <end position="21"/>
    </location>
</feature>
<evidence type="ECO:0000256" key="5">
    <source>
        <dbReference type="PROSITE-ProRule" id="PRU00221"/>
    </source>
</evidence>
<feature type="repeat" description="WD" evidence="5">
    <location>
        <begin position="294"/>
        <end position="329"/>
    </location>
</feature>
<accession>A0A060T8A1</accession>
<feature type="repeat" description="WD" evidence="5">
    <location>
        <begin position="208"/>
        <end position="242"/>
    </location>
</feature>
<dbReference type="InterPro" id="IPR036322">
    <property type="entry name" value="WD40_repeat_dom_sf"/>
</dbReference>
<dbReference type="GO" id="GO:0003723">
    <property type="term" value="F:RNA binding"/>
    <property type="evidence" value="ECO:0007669"/>
    <property type="project" value="TreeGrafter"/>
</dbReference>
<dbReference type="PhylomeDB" id="A0A060T8A1"/>
<evidence type="ECO:0000256" key="6">
    <source>
        <dbReference type="SAM" id="MobiDB-lite"/>
    </source>
</evidence>
<dbReference type="SMART" id="SM00320">
    <property type="entry name" value="WD40"/>
    <property type="match status" value="7"/>
</dbReference>
<dbReference type="PROSITE" id="PS00678">
    <property type="entry name" value="WD_REPEATS_1"/>
    <property type="match status" value="1"/>
</dbReference>
<keyword evidence="3" id="KW-0677">Repeat</keyword>
<evidence type="ECO:0000313" key="7">
    <source>
        <dbReference type="EMBL" id="CDP37024.1"/>
    </source>
</evidence>
<dbReference type="GO" id="GO:0006397">
    <property type="term" value="P:mRNA processing"/>
    <property type="evidence" value="ECO:0007669"/>
    <property type="project" value="UniProtKB-KW"/>
</dbReference>
<feature type="repeat" description="WD" evidence="5">
    <location>
        <begin position="115"/>
        <end position="157"/>
    </location>
</feature>
<reference evidence="7" key="1">
    <citation type="submission" date="2014-02" db="EMBL/GenBank/DDBJ databases">
        <authorList>
            <person name="Genoscope - CEA"/>
        </authorList>
    </citation>
    <scope>NUCLEOTIDE SEQUENCE</scope>
    <source>
        <strain evidence="7">LS3</strain>
    </source>
</reference>
<dbReference type="PANTHER" id="PTHR44006">
    <property type="entry name" value="U5 SMALL NUCLEAR RIBONUCLEOPROTEIN 40 KDA PROTEIN"/>
    <property type="match status" value="1"/>
</dbReference>
<dbReference type="InterPro" id="IPR052234">
    <property type="entry name" value="U5_snRNP_Component"/>
</dbReference>
<dbReference type="Gene3D" id="2.130.10.10">
    <property type="entry name" value="YVTN repeat-like/Quinoprotein amine dehydrogenase"/>
    <property type="match status" value="1"/>
</dbReference>
<reference evidence="7" key="2">
    <citation type="submission" date="2014-06" db="EMBL/GenBank/DDBJ databases">
        <title>The complete genome of Blastobotrys (Arxula) adeninivorans LS3 - a yeast of biotechnological interest.</title>
        <authorList>
            <person name="Kunze G."/>
            <person name="Gaillardin C."/>
            <person name="Czernicka M."/>
            <person name="Durrens P."/>
            <person name="Martin T."/>
            <person name="Boer E."/>
            <person name="Gabaldon T."/>
            <person name="Cruz J."/>
            <person name="Talla E."/>
            <person name="Marck C."/>
            <person name="Goffeau A."/>
            <person name="Barbe V."/>
            <person name="Baret P."/>
            <person name="Baronian K."/>
            <person name="Beier S."/>
            <person name="Bleykasten C."/>
            <person name="Bode R."/>
            <person name="Casaregola S."/>
            <person name="Despons L."/>
            <person name="Fairhead C."/>
            <person name="Giersberg M."/>
            <person name="Gierski P."/>
            <person name="Hahnel U."/>
            <person name="Hartmann A."/>
            <person name="Jankowska D."/>
            <person name="Jubin C."/>
            <person name="Jung P."/>
            <person name="Lafontaine I."/>
            <person name="Leh-Louis V."/>
            <person name="Lemaire M."/>
            <person name="Marcet-Houben M."/>
            <person name="Mascher M."/>
            <person name="Morel G."/>
            <person name="Richard G.-F."/>
            <person name="Riechen J."/>
            <person name="Sacerdot C."/>
            <person name="Sarkar A."/>
            <person name="Savel G."/>
            <person name="Schacherer J."/>
            <person name="Sherman D."/>
            <person name="Straub M.-L."/>
            <person name="Stein N."/>
            <person name="Thierry A."/>
            <person name="Trautwein-Schult A."/>
            <person name="Westhof E."/>
            <person name="Worch S."/>
            <person name="Dujon B."/>
            <person name="Souciet J.-L."/>
            <person name="Wincker P."/>
            <person name="Scholz U."/>
            <person name="Neuveglise N."/>
        </authorList>
    </citation>
    <scope>NUCLEOTIDE SEQUENCE</scope>
    <source>
        <strain evidence="7">LS3</strain>
    </source>
</reference>
<dbReference type="InterPro" id="IPR015943">
    <property type="entry name" value="WD40/YVTN_repeat-like_dom_sf"/>
</dbReference>
<organism evidence="7">
    <name type="scientific">Blastobotrys adeninivorans</name>
    <name type="common">Yeast</name>
    <name type="synonym">Arxula adeninivorans</name>
    <dbReference type="NCBI Taxonomy" id="409370"/>
    <lineage>
        <taxon>Eukaryota</taxon>
        <taxon>Fungi</taxon>
        <taxon>Dikarya</taxon>
        <taxon>Ascomycota</taxon>
        <taxon>Saccharomycotina</taxon>
        <taxon>Dipodascomycetes</taxon>
        <taxon>Dipodascales</taxon>
        <taxon>Trichomonascaceae</taxon>
        <taxon>Blastobotrys</taxon>
    </lineage>
</organism>
<feature type="region of interest" description="Disordered" evidence="6">
    <location>
        <begin position="1"/>
        <end position="21"/>
    </location>
</feature>
<dbReference type="InterPro" id="IPR019775">
    <property type="entry name" value="WD40_repeat_CS"/>
</dbReference>
<evidence type="ECO:0000256" key="1">
    <source>
        <dbReference type="ARBA" id="ARBA00022574"/>
    </source>
</evidence>
<gene>
    <name evidence="7" type="ORF">GNLVRS02_ARAD1D02002g</name>
</gene>
<dbReference type="CDD" id="cd00200">
    <property type="entry name" value="WD40"/>
    <property type="match status" value="1"/>
</dbReference>
<dbReference type="Pfam" id="PF00400">
    <property type="entry name" value="WD40"/>
    <property type="match status" value="6"/>
</dbReference>
<feature type="repeat" description="WD" evidence="5">
    <location>
        <begin position="73"/>
        <end position="114"/>
    </location>
</feature>
<dbReference type="GO" id="GO:0071013">
    <property type="term" value="C:catalytic step 2 spliceosome"/>
    <property type="evidence" value="ECO:0007669"/>
    <property type="project" value="TreeGrafter"/>
</dbReference>
<dbReference type="GO" id="GO:0008380">
    <property type="term" value="P:RNA splicing"/>
    <property type="evidence" value="ECO:0007669"/>
    <property type="project" value="UniProtKB-KW"/>
</dbReference>
<dbReference type="AlphaFoldDB" id="A0A060T8A1"/>